<dbReference type="GO" id="GO:0008311">
    <property type="term" value="F:double-stranded DNA 3'-5' DNA exonuclease activity"/>
    <property type="evidence" value="ECO:0000318"/>
    <property type="project" value="GO_Central"/>
</dbReference>
<evidence type="ECO:0000256" key="3">
    <source>
        <dbReference type="ARBA" id="ARBA00022723"/>
    </source>
</evidence>
<evidence type="ECO:0000313" key="9">
    <source>
        <dbReference type="EnsemblPlants" id="KRH71124"/>
    </source>
</evidence>
<organism evidence="8">
    <name type="scientific">Glycine max</name>
    <name type="common">Soybean</name>
    <name type="synonym">Glycine hispida</name>
    <dbReference type="NCBI Taxonomy" id="3847"/>
    <lineage>
        <taxon>Eukaryota</taxon>
        <taxon>Viridiplantae</taxon>
        <taxon>Streptophyta</taxon>
        <taxon>Embryophyta</taxon>
        <taxon>Tracheophyta</taxon>
        <taxon>Spermatophyta</taxon>
        <taxon>Magnoliopsida</taxon>
        <taxon>eudicotyledons</taxon>
        <taxon>Gunneridae</taxon>
        <taxon>Pentapetalae</taxon>
        <taxon>rosids</taxon>
        <taxon>fabids</taxon>
        <taxon>Fabales</taxon>
        <taxon>Fabaceae</taxon>
        <taxon>Papilionoideae</taxon>
        <taxon>50 kb inversion clade</taxon>
        <taxon>NPAAA clade</taxon>
        <taxon>indigoferoid/millettioid clade</taxon>
        <taxon>Phaseoleae</taxon>
        <taxon>Glycine</taxon>
        <taxon>Glycine subgen. Soja</taxon>
    </lineage>
</organism>
<reference evidence="8 9" key="1">
    <citation type="journal article" date="2010" name="Nature">
        <title>Genome sequence of the palaeopolyploid soybean.</title>
        <authorList>
            <person name="Schmutz J."/>
            <person name="Cannon S.B."/>
            <person name="Schlueter J."/>
            <person name="Ma J."/>
            <person name="Mitros T."/>
            <person name="Nelson W."/>
            <person name="Hyten D.L."/>
            <person name="Song Q."/>
            <person name="Thelen J.J."/>
            <person name="Cheng J."/>
            <person name="Xu D."/>
            <person name="Hellsten U."/>
            <person name="May G.D."/>
            <person name="Yu Y."/>
            <person name="Sakurai T."/>
            <person name="Umezawa T."/>
            <person name="Bhattacharyya M.K."/>
            <person name="Sandhu D."/>
            <person name="Valliyodan B."/>
            <person name="Lindquist E."/>
            <person name="Peto M."/>
            <person name="Grant D."/>
            <person name="Shu S."/>
            <person name="Goodstein D."/>
            <person name="Barry K."/>
            <person name="Futrell-Griggs M."/>
            <person name="Abernathy B."/>
            <person name="Du J."/>
            <person name="Tian Z."/>
            <person name="Zhu L."/>
            <person name="Gill N."/>
            <person name="Joshi T."/>
            <person name="Libault M."/>
            <person name="Sethuraman A."/>
            <person name="Zhang X.-C."/>
            <person name="Shinozaki K."/>
            <person name="Nguyen H.T."/>
            <person name="Wing R.A."/>
            <person name="Cregan P."/>
            <person name="Specht J."/>
            <person name="Grimwood J."/>
            <person name="Rokhsar D."/>
            <person name="Stacey G."/>
            <person name="Shoemaker R.C."/>
            <person name="Jackson S.A."/>
        </authorList>
    </citation>
    <scope>NUCLEOTIDE SEQUENCE</scope>
    <source>
        <strain evidence="9">cv. Williams 82</strain>
        <tissue evidence="8">Callus</tissue>
    </source>
</reference>
<comment type="similarity">
    <text evidence="2">Belongs to the DNA repair enzymes AP/ExoA family.</text>
</comment>
<evidence type="ECO:0000256" key="5">
    <source>
        <dbReference type="ARBA" id="ARBA00022842"/>
    </source>
</evidence>
<name>A0A0R0L5L0_SOYBN</name>
<evidence type="ECO:0000313" key="8">
    <source>
        <dbReference type="EMBL" id="KRH71124.1"/>
    </source>
</evidence>
<comment type="cofactor">
    <cofactor evidence="1">
        <name>Mg(2+)</name>
        <dbReference type="ChEBI" id="CHEBI:18420"/>
    </cofactor>
</comment>
<keyword evidence="3" id="KW-0479">Metal-binding</keyword>
<dbReference type="InParanoid" id="A0A0R0L5L0"/>
<reference evidence="8" key="3">
    <citation type="submission" date="2018-07" db="EMBL/GenBank/DDBJ databases">
        <title>WGS assembly of Glycine max.</title>
        <authorList>
            <person name="Schmutz J."/>
            <person name="Cannon S."/>
            <person name="Schlueter J."/>
            <person name="Ma J."/>
            <person name="Mitros T."/>
            <person name="Nelson W."/>
            <person name="Hyten D."/>
            <person name="Song Q."/>
            <person name="Thelen J."/>
            <person name="Cheng J."/>
            <person name="Xu D."/>
            <person name="Hellsten U."/>
            <person name="May G."/>
            <person name="Yu Y."/>
            <person name="Sakurai T."/>
            <person name="Umezawa T."/>
            <person name="Bhattacharyya M."/>
            <person name="Sandhu D."/>
            <person name="Valliyodan B."/>
            <person name="Lindquist E."/>
            <person name="Peto M."/>
            <person name="Grant D."/>
            <person name="Shu S."/>
            <person name="Goodstein D."/>
            <person name="Barry K."/>
            <person name="Futrell-Griggs M."/>
            <person name="Abernathy B."/>
            <person name="Du J."/>
            <person name="Tian Z."/>
            <person name="Zhu L."/>
            <person name="Gill N."/>
            <person name="Joshi T."/>
            <person name="Libault M."/>
            <person name="Sethuraman A."/>
            <person name="Zhang X."/>
            <person name="Shinozaki K."/>
            <person name="Nguyen H."/>
            <person name="Wing R."/>
            <person name="Cregan P."/>
            <person name="Specht J."/>
            <person name="Grimwood J."/>
            <person name="Rokhsar D."/>
            <person name="Stacey G."/>
            <person name="Shoemaker R."/>
            <person name="Jackson S."/>
        </authorList>
    </citation>
    <scope>NUCLEOTIDE SEQUENCE</scope>
    <source>
        <tissue evidence="8">Callus</tissue>
    </source>
</reference>
<keyword evidence="5" id="KW-0460">Magnesium</keyword>
<dbReference type="InterPro" id="IPR036691">
    <property type="entry name" value="Endo/exonu/phosph_ase_sf"/>
</dbReference>
<feature type="domain" description="Endonuclease/exonuclease/phosphatase" evidence="7">
    <location>
        <begin position="427"/>
        <end position="635"/>
    </location>
</feature>
<dbReference type="Gene3D" id="3.60.10.10">
    <property type="entry name" value="Endonuclease/exonuclease/phosphatase"/>
    <property type="match status" value="1"/>
</dbReference>
<dbReference type="Proteomes" id="UP000008827">
    <property type="component" value="Chromosome 2"/>
</dbReference>
<dbReference type="GO" id="GO:0006284">
    <property type="term" value="P:base-excision repair"/>
    <property type="evidence" value="ECO:0000318"/>
    <property type="project" value="GO_Central"/>
</dbReference>
<gene>
    <name evidence="8" type="ORF">GLYMA_02G131000</name>
</gene>
<dbReference type="SMR" id="A0A0R0L5L0"/>
<feature type="region of interest" description="Disordered" evidence="6">
    <location>
        <begin position="117"/>
        <end position="180"/>
    </location>
</feature>
<evidence type="ECO:0000256" key="1">
    <source>
        <dbReference type="ARBA" id="ARBA00001946"/>
    </source>
</evidence>
<accession>A0A0R0L5L0</accession>
<dbReference type="EMBL" id="CM000835">
    <property type="protein sequence ID" value="KRH71124.1"/>
    <property type="molecule type" value="Genomic_DNA"/>
</dbReference>
<feature type="compositionally biased region" description="Basic and acidic residues" evidence="6">
    <location>
        <begin position="171"/>
        <end position="180"/>
    </location>
</feature>
<keyword evidence="10" id="KW-1185">Reference proteome</keyword>
<proteinExistence type="inferred from homology"/>
<dbReference type="GO" id="GO:0003906">
    <property type="term" value="F:DNA-(apurinic or apyrimidinic site) endonuclease activity"/>
    <property type="evidence" value="ECO:0000318"/>
    <property type="project" value="GO_Central"/>
</dbReference>
<dbReference type="PANTHER" id="PTHR22748:SF11">
    <property type="entry name" value="OS07G0184032 PROTEIN"/>
    <property type="match status" value="1"/>
</dbReference>
<reference evidence="9" key="2">
    <citation type="submission" date="2018-02" db="UniProtKB">
        <authorList>
            <consortium name="EnsemblPlants"/>
        </authorList>
    </citation>
    <scope>IDENTIFICATION</scope>
    <source>
        <strain evidence="9">Williams 82</strain>
    </source>
</reference>
<evidence type="ECO:0000259" key="7">
    <source>
        <dbReference type="Pfam" id="PF03372"/>
    </source>
</evidence>
<dbReference type="AlphaFoldDB" id="A0A0R0L5L0"/>
<dbReference type="GO" id="GO:0008081">
    <property type="term" value="F:phosphoric diester hydrolase activity"/>
    <property type="evidence" value="ECO:0000318"/>
    <property type="project" value="GO_Central"/>
</dbReference>
<dbReference type="Gramene" id="KRH71124">
    <property type="protein sequence ID" value="KRH71124"/>
    <property type="gene ID" value="GLYMA_02G131000"/>
</dbReference>
<protein>
    <recommendedName>
        <fullName evidence="7">Endonuclease/exonuclease/phosphatase domain-containing protein</fullName>
    </recommendedName>
</protein>
<dbReference type="SUPFAM" id="SSF56219">
    <property type="entry name" value="DNase I-like"/>
    <property type="match status" value="1"/>
</dbReference>
<dbReference type="InterPro" id="IPR004808">
    <property type="entry name" value="AP_endonuc_1"/>
</dbReference>
<dbReference type="GO" id="GO:0046872">
    <property type="term" value="F:metal ion binding"/>
    <property type="evidence" value="ECO:0007669"/>
    <property type="project" value="UniProtKB-KW"/>
</dbReference>
<sequence>MSDDKAQLLIQSETESDDSLFYSLEKWTPKCRPNNRVVWLQLWGFLIQVWEMKNLRRDVAAIGDVIESDDDTEDRRRLDRARVLVRTPLPPLIRSEVIVRVGELEYRVWIVEETGFEGGSNRKGSSPSDGWSEMITSDDGGEVGDVLGDTNTNFSFSPELPNQKLSPSRTQRAEGGTDVHCCDLRPLGNIQADVTPKEKSKGTVEGMLGSSFGKLNLGDSFAGTEEEAANTKEVTCYNTLQDDQRHRNHIEGKYLNGGAKVAADQTFIGEEEGHVTQSLSPSLSGQIQQGIGPGCIKGPISTPGGCNKEDIHPVELLGVQAVQNQKEGGLSNDLGPILKTDGCHKEESLPVIQSIKETPDKYSKVYFRQQNSLFKARLSQIEEKHPQFQDGILALADQLANQDKVKNQSYVDSKRRGLGKGIKWASIRNLVGKHKIDLLCLQETKRDSIDKALCQALWGHSDFDWKWFPAVNTAGGLFCVRNNNNFQVDIKIAERGFIMLEGVWLVESQRVVVANIYASCELESKRQLWQRLYLMKNQSQVQCWCLVGDFNCIKHPAERMGSTLCNADTNLIAEFNEWLAEMEVDDIPCLGKPFTWVRPNGSCKSKLDRVLVFDDWVSKWPDSSQHNLERNYSDHCPIILNSKNIDWGLKPFRVFDAWLHNKDFNKPMGWGGYALKCKLQKIKQRLKTWSKENCGDLGNKVKLIQHKLNDLENSLTAQPTDQQVQELKKAQSDLWEQSILLFFMNQYCDRSLDVSGSKREIATLPTSTKSLIPAEGGMP</sequence>
<dbReference type="PANTHER" id="PTHR22748">
    <property type="entry name" value="AP ENDONUCLEASE"/>
    <property type="match status" value="1"/>
</dbReference>
<keyword evidence="4" id="KW-0378">Hydrolase</keyword>
<dbReference type="EnsemblPlants" id="KRH71124">
    <property type="protein sequence ID" value="KRH71124"/>
    <property type="gene ID" value="GLYMA_02G131000"/>
</dbReference>
<dbReference type="PaxDb" id="3847-GLYMA02G14545.1"/>
<dbReference type="Pfam" id="PF03372">
    <property type="entry name" value="Exo_endo_phos"/>
    <property type="match status" value="1"/>
</dbReference>
<evidence type="ECO:0000256" key="2">
    <source>
        <dbReference type="ARBA" id="ARBA00007092"/>
    </source>
</evidence>
<evidence type="ECO:0000313" key="10">
    <source>
        <dbReference type="Proteomes" id="UP000008827"/>
    </source>
</evidence>
<dbReference type="InterPro" id="IPR005135">
    <property type="entry name" value="Endo/exonuclease/phosphatase"/>
</dbReference>
<evidence type="ECO:0000256" key="4">
    <source>
        <dbReference type="ARBA" id="ARBA00022801"/>
    </source>
</evidence>
<dbReference type="GO" id="GO:0005634">
    <property type="term" value="C:nucleus"/>
    <property type="evidence" value="ECO:0000318"/>
    <property type="project" value="GO_Central"/>
</dbReference>
<evidence type="ECO:0000256" key="6">
    <source>
        <dbReference type="SAM" id="MobiDB-lite"/>
    </source>
</evidence>